<reference evidence="2 3" key="1">
    <citation type="submission" date="2018-02" db="EMBL/GenBank/DDBJ databases">
        <title>Acetobacter orientalis genome.</title>
        <authorList>
            <person name="Nakashima N."/>
            <person name="Tamura T."/>
        </authorList>
    </citation>
    <scope>NUCLEOTIDE SEQUENCE [LARGE SCALE GENOMIC DNA]</scope>
    <source>
        <strain evidence="2 3">FAN1</strain>
    </source>
</reference>
<proteinExistence type="predicted"/>
<dbReference type="PANTHER" id="PTHR42714:SF2">
    <property type="entry name" value="TRNA MODIFICATION GTPASE GTPBP3, MITOCHONDRIAL"/>
    <property type="match status" value="1"/>
</dbReference>
<dbReference type="KEGG" id="aot:AcetOri_orf03008"/>
<dbReference type="GO" id="GO:0005737">
    <property type="term" value="C:cytoplasm"/>
    <property type="evidence" value="ECO:0007669"/>
    <property type="project" value="TreeGrafter"/>
</dbReference>
<evidence type="ECO:0000259" key="1">
    <source>
        <dbReference type="Pfam" id="PF10396"/>
    </source>
</evidence>
<dbReference type="PANTHER" id="PTHR42714">
    <property type="entry name" value="TRNA MODIFICATION GTPASE GTPBP3"/>
    <property type="match status" value="1"/>
</dbReference>
<evidence type="ECO:0000313" key="3">
    <source>
        <dbReference type="Proteomes" id="UP000270034"/>
    </source>
</evidence>
<gene>
    <name evidence="2" type="ORF">AcetOrient_orf03008</name>
</gene>
<name>A0A2Z5ZIQ4_9PROT</name>
<dbReference type="EMBL" id="AP018515">
    <property type="protein sequence ID" value="BBC80366.1"/>
    <property type="molecule type" value="Genomic_DNA"/>
</dbReference>
<dbReference type="CDD" id="cd14858">
    <property type="entry name" value="TrmE_N"/>
    <property type="match status" value="1"/>
</dbReference>
<evidence type="ECO:0000313" key="2">
    <source>
        <dbReference type="EMBL" id="BBC80366.1"/>
    </source>
</evidence>
<dbReference type="InterPro" id="IPR027266">
    <property type="entry name" value="TrmE/GcvT-like"/>
</dbReference>
<protein>
    <submittedName>
        <fullName evidence="2">tRNA modification GTPase</fullName>
    </submittedName>
</protein>
<dbReference type="GO" id="GO:0030488">
    <property type="term" value="P:tRNA methylation"/>
    <property type="evidence" value="ECO:0007669"/>
    <property type="project" value="TreeGrafter"/>
</dbReference>
<dbReference type="SUPFAM" id="SSF103025">
    <property type="entry name" value="Folate-binding domain"/>
    <property type="match status" value="1"/>
</dbReference>
<dbReference type="InterPro" id="IPR018948">
    <property type="entry name" value="GTP-bd_TrmE_N"/>
</dbReference>
<dbReference type="Gene3D" id="3.30.1360.120">
    <property type="entry name" value="Probable tRNA modification gtpase trme, domain 1"/>
    <property type="match status" value="1"/>
</dbReference>
<sequence>MGYQNEQTIFALSTGLGRAAIAVMRVSGAGSQALLARLCGRLPAPRRAALRRIWANAATQDNLLDEALVLWFPGPNSYTGEDGFELHLHAGPAIIKAVAEALVAGGHALLNPVNLHGEPLPMAVWI</sequence>
<dbReference type="Proteomes" id="UP000270034">
    <property type="component" value="Chromosome"/>
</dbReference>
<dbReference type="AlphaFoldDB" id="A0A2Z5ZIQ4"/>
<accession>A0A2Z5ZIQ4</accession>
<feature type="domain" description="GTP-binding protein TrmE N-terminal" evidence="1">
    <location>
        <begin position="8"/>
        <end position="105"/>
    </location>
</feature>
<dbReference type="Pfam" id="PF10396">
    <property type="entry name" value="TrmE_N"/>
    <property type="match status" value="1"/>
</dbReference>
<dbReference type="GO" id="GO:0002098">
    <property type="term" value="P:tRNA wobble uridine modification"/>
    <property type="evidence" value="ECO:0007669"/>
    <property type="project" value="TreeGrafter"/>
</dbReference>
<organism evidence="2 3">
    <name type="scientific">Acetobacter orientalis</name>
    <dbReference type="NCBI Taxonomy" id="146474"/>
    <lineage>
        <taxon>Bacteria</taxon>
        <taxon>Pseudomonadati</taxon>
        <taxon>Pseudomonadota</taxon>
        <taxon>Alphaproteobacteria</taxon>
        <taxon>Acetobacterales</taxon>
        <taxon>Acetobacteraceae</taxon>
        <taxon>Acetobacter</taxon>
    </lineage>
</organism>